<dbReference type="GO" id="GO:0006357">
    <property type="term" value="P:regulation of transcription by RNA polymerase II"/>
    <property type="evidence" value="ECO:0007669"/>
    <property type="project" value="TreeGrafter"/>
</dbReference>
<feature type="compositionally biased region" description="Polar residues" evidence="1">
    <location>
        <begin position="334"/>
        <end position="346"/>
    </location>
</feature>
<feature type="region of interest" description="Disordered" evidence="1">
    <location>
        <begin position="1"/>
        <end position="26"/>
    </location>
</feature>
<feature type="region of interest" description="Disordered" evidence="1">
    <location>
        <begin position="310"/>
        <end position="426"/>
    </location>
</feature>
<feature type="compositionally biased region" description="Acidic residues" evidence="1">
    <location>
        <begin position="111"/>
        <end position="136"/>
    </location>
</feature>
<comment type="caution">
    <text evidence="2">The sequence shown here is derived from an EMBL/GenBank/DDBJ whole genome shotgun (WGS) entry which is preliminary data.</text>
</comment>
<evidence type="ECO:0000256" key="1">
    <source>
        <dbReference type="SAM" id="MobiDB-lite"/>
    </source>
</evidence>
<protein>
    <submittedName>
        <fullName evidence="2">Zinc finger BED-type</fullName>
    </submittedName>
</protein>
<organism evidence="2 3">
    <name type="scientific">Arabidopsis suecica</name>
    <name type="common">Swedish thale-cress</name>
    <name type="synonym">Cardaminopsis suecica</name>
    <dbReference type="NCBI Taxonomy" id="45249"/>
    <lineage>
        <taxon>Eukaryota</taxon>
        <taxon>Viridiplantae</taxon>
        <taxon>Streptophyta</taxon>
        <taxon>Embryophyta</taxon>
        <taxon>Tracheophyta</taxon>
        <taxon>Spermatophyta</taxon>
        <taxon>Magnoliopsida</taxon>
        <taxon>eudicotyledons</taxon>
        <taxon>Gunneridae</taxon>
        <taxon>Pentapetalae</taxon>
        <taxon>rosids</taxon>
        <taxon>malvids</taxon>
        <taxon>Brassicales</taxon>
        <taxon>Brassicaceae</taxon>
        <taxon>Camelineae</taxon>
        <taxon>Arabidopsis</taxon>
    </lineage>
</organism>
<dbReference type="GO" id="GO:1990837">
    <property type="term" value="F:sequence-specific double-stranded DNA binding"/>
    <property type="evidence" value="ECO:0007669"/>
    <property type="project" value="TreeGrafter"/>
</dbReference>
<keyword evidence="3" id="KW-1185">Reference proteome</keyword>
<reference evidence="2 3" key="1">
    <citation type="submission" date="2020-12" db="EMBL/GenBank/DDBJ databases">
        <title>Concerted genomic and epigenomic changes stabilize Arabidopsis allopolyploids.</title>
        <authorList>
            <person name="Chen Z."/>
        </authorList>
    </citation>
    <scope>NUCLEOTIDE SEQUENCE [LARGE SCALE GENOMIC DNA]</scope>
    <source>
        <strain evidence="2">As9502</strain>
        <tissue evidence="2">Leaf</tissue>
    </source>
</reference>
<dbReference type="PANTHER" id="PTHR34396">
    <property type="entry name" value="OS03G0264950 PROTEIN-RELATED"/>
    <property type="match status" value="1"/>
</dbReference>
<accession>A0A8T1XH65</accession>
<dbReference type="AlphaFoldDB" id="A0A8T1XH65"/>
<gene>
    <name evidence="2" type="ORF">ISN44_Un112g000090</name>
</gene>
<dbReference type="OrthoDB" id="1114050at2759"/>
<feature type="compositionally biased region" description="Acidic residues" evidence="1">
    <location>
        <begin position="410"/>
        <end position="421"/>
    </location>
</feature>
<evidence type="ECO:0000313" key="2">
    <source>
        <dbReference type="EMBL" id="KAG7529964.1"/>
    </source>
</evidence>
<dbReference type="Proteomes" id="UP000694251">
    <property type="component" value="Unassembled WGS sequence"/>
</dbReference>
<dbReference type="InterPro" id="IPR053031">
    <property type="entry name" value="Cuticle_assoc_protein"/>
</dbReference>
<dbReference type="SMART" id="SM00614">
    <property type="entry name" value="ZnF_BED"/>
    <property type="match status" value="1"/>
</dbReference>
<name>A0A8T1XH65_ARASU</name>
<feature type="compositionally biased region" description="Low complexity" evidence="1">
    <location>
        <begin position="320"/>
        <end position="333"/>
    </location>
</feature>
<proteinExistence type="predicted"/>
<feature type="compositionally biased region" description="Low complexity" evidence="1">
    <location>
        <begin position="398"/>
        <end position="407"/>
    </location>
</feature>
<dbReference type="PANTHER" id="PTHR34396:SF24">
    <property type="entry name" value="BED-TYPE DOMAIN-CONTAINING PROTEIN"/>
    <property type="match status" value="1"/>
</dbReference>
<feature type="compositionally biased region" description="Polar residues" evidence="1">
    <location>
        <begin position="1"/>
        <end position="19"/>
    </location>
</feature>
<sequence length="559" mass="64143">MLNTSLFGHSSRSLLTSTMDDPFDSSDAEYLRSLDVESRRVIELELARYEQQQANDEAGGSKKLKRKLRDETGTPKTQRKKVCEPEASKTQRRSKGDEASKKPKKVFKISDEDEDDDDEEDDDEDNGDDDVDDDEDNGKSSKPKKRRQYSKFWNDFIVIKKVNHLGKSEERAMCKHCKLDYAYNAHKNGKNTYRRYLQICKLVPRNGDVSKMMANAEAKLQARKIDQSVFRELVAKTIIQHDLPFSYVEYERVRDTWMYLKADVKFFSRNTAVADVYKFYETDTDKLKRELVQLSGRISLTTYLWSTLTPEGEGSPCGYRSLRGSPSPRRSGSTLFRASGSTQPRSRGSIHHLASTLKQSPEAVQPEASNQSPAAVQREASNPLLQEASNPPPRVFVSHHSSQAQNSHAEEDEDEEAEFEADFERESTIPEDLLATLYELLAQPSREKYTTVISPKLSLKLYGSDGTSRRLELSQEDDDEIFLQFEEVNRKIEEQATLQAHRKAEELRVKVEQADIKRVANKQQTEIKHLRMVKKYLTETNPMFLEFLESAGLCFRRSN</sequence>
<feature type="compositionally biased region" description="Basic and acidic residues" evidence="1">
    <location>
        <begin position="81"/>
        <end position="101"/>
    </location>
</feature>
<feature type="region of interest" description="Disordered" evidence="1">
    <location>
        <begin position="49"/>
        <end position="145"/>
    </location>
</feature>
<evidence type="ECO:0000313" key="3">
    <source>
        <dbReference type="Proteomes" id="UP000694251"/>
    </source>
</evidence>
<dbReference type="EMBL" id="JAEFBJ010000112">
    <property type="protein sequence ID" value="KAG7529964.1"/>
    <property type="molecule type" value="Genomic_DNA"/>
</dbReference>
<dbReference type="GO" id="GO:0005634">
    <property type="term" value="C:nucleus"/>
    <property type="evidence" value="ECO:0007669"/>
    <property type="project" value="TreeGrafter"/>
</dbReference>
<feature type="compositionally biased region" description="Polar residues" evidence="1">
    <location>
        <begin position="367"/>
        <end position="389"/>
    </location>
</feature>